<dbReference type="GO" id="GO:0005886">
    <property type="term" value="C:plasma membrane"/>
    <property type="evidence" value="ECO:0007669"/>
    <property type="project" value="UniProtKB-UniRule"/>
</dbReference>
<evidence type="ECO:0000313" key="3">
    <source>
        <dbReference type="EMBL" id="KRN24465.1"/>
    </source>
</evidence>
<dbReference type="Proteomes" id="UP000050865">
    <property type="component" value="Unassembled WGS sequence"/>
</dbReference>
<dbReference type="InterPro" id="IPR023896">
    <property type="entry name" value="LTA_DltD"/>
</dbReference>
<evidence type="ECO:0000313" key="4">
    <source>
        <dbReference type="Proteomes" id="UP000050865"/>
    </source>
</evidence>
<dbReference type="EMBL" id="AYZJ01000023">
    <property type="protein sequence ID" value="KRN24465.1"/>
    <property type="molecule type" value="Genomic_DNA"/>
</dbReference>
<keyword evidence="2" id="KW-1133">Transmembrane helix</keyword>
<keyword evidence="4" id="KW-1185">Reference proteome</keyword>
<dbReference type="AlphaFoldDB" id="A0A0R2F7X5"/>
<name>A0A0R2F7X5_9LACO</name>
<evidence type="ECO:0000256" key="2">
    <source>
        <dbReference type="SAM" id="Phobius"/>
    </source>
</evidence>
<feature type="transmembrane region" description="Helical" evidence="2">
    <location>
        <begin position="6"/>
        <end position="27"/>
    </location>
</feature>
<dbReference type="OrthoDB" id="1700484at2"/>
<comment type="similarity">
    <text evidence="1">Belongs to the DltD family.</text>
</comment>
<comment type="caution">
    <text evidence="3">The sequence shown here is derived from an EMBL/GenBank/DDBJ whole genome shotgun (WGS) entry which is preliminary data.</text>
</comment>
<sequence length="416" mass="47234">MKRRLWQIFGPVVLAAVLVVGILLAPLPNGRMSKARLESDAVSLSPNVLGGARVKAQALSQHYVPFFGSSELARMDPFHPSTLAAKYHRSYQPLLLGNPGTQSLTHFVDDQSELNQLKGKKAVFIVSMQWFTRQGQIPAAFDMYYSPLQLSTWLLRAKGNAADRYAARRLLKMNAPEKSTLDRQSLYQIAAGRPVSGWTRLALQTRLRMLNNEDQLFSRFTHSTNWRRIQDGEKRLPAKDDPQQLEALAGQIAKASTKHNRLGIDDTFYRQRLGHGKLAALRGSQRHFEYRYGPEYGDFELLLQQFAKNHTTVQFIIPPINANWAAYTGLPMGNYEQAVAKLKYQLASQGFTHVEDLSRDGGKPYFMQDTIHLGWRGWLAVDQAVKPFLTQPQQPEQYRLNDAFFGETWAKTTNVR</sequence>
<dbReference type="UniPathway" id="UPA00556"/>
<gene>
    <name evidence="3" type="ORF">FC75_GL001267</name>
</gene>
<dbReference type="RefSeq" id="WP_054661330.1">
    <property type="nucleotide sequence ID" value="NZ_AYZJ01000023.1"/>
</dbReference>
<keyword evidence="1 2" id="KW-0472">Membrane</keyword>
<dbReference type="NCBIfam" id="TIGR04092">
    <property type="entry name" value="LTA_DltD"/>
    <property type="match status" value="1"/>
</dbReference>
<dbReference type="PATRIC" id="fig|1423730.4.peg.1324"/>
<accession>A0A0R2F7X5</accession>
<evidence type="ECO:0000256" key="1">
    <source>
        <dbReference type="PIRNR" id="PIRNR021438"/>
    </source>
</evidence>
<keyword evidence="2" id="KW-0812">Transmembrane</keyword>
<dbReference type="GO" id="GO:0070395">
    <property type="term" value="P:lipoteichoic acid biosynthetic process"/>
    <property type="evidence" value="ECO:0007669"/>
    <property type="project" value="UniProtKB-UniRule"/>
</dbReference>
<comment type="pathway">
    <text evidence="1">Cell wall biogenesis; lipoteichoic acid biosynthesis.</text>
</comment>
<dbReference type="InterPro" id="IPR006998">
    <property type="entry name" value="DltD"/>
</dbReference>
<reference evidence="3 4" key="1">
    <citation type="journal article" date="2015" name="Genome Announc.">
        <title>Expanding the biotechnology potential of lactobacilli through comparative genomics of 213 strains and associated genera.</title>
        <authorList>
            <person name="Sun Z."/>
            <person name="Harris H.M."/>
            <person name="McCann A."/>
            <person name="Guo C."/>
            <person name="Argimon S."/>
            <person name="Zhang W."/>
            <person name="Yang X."/>
            <person name="Jeffery I.B."/>
            <person name="Cooney J.C."/>
            <person name="Kagawa T.F."/>
            <person name="Liu W."/>
            <person name="Song Y."/>
            <person name="Salvetti E."/>
            <person name="Wrobel A."/>
            <person name="Rasinkangas P."/>
            <person name="Parkhill J."/>
            <person name="Rea M.C."/>
            <person name="O'Sullivan O."/>
            <person name="Ritari J."/>
            <person name="Douillard F.P."/>
            <person name="Paul Ross R."/>
            <person name="Yang R."/>
            <person name="Briner A.E."/>
            <person name="Felis G.E."/>
            <person name="de Vos W.M."/>
            <person name="Barrangou R."/>
            <person name="Klaenhammer T.R."/>
            <person name="Caufield P.W."/>
            <person name="Cui Y."/>
            <person name="Zhang H."/>
            <person name="O'Toole P.W."/>
        </authorList>
    </citation>
    <scope>NUCLEOTIDE SEQUENCE [LARGE SCALE GENOMIC DNA]</scope>
    <source>
        <strain evidence="3 4">DSM 22697</strain>
    </source>
</reference>
<keyword evidence="1" id="KW-1003">Cell membrane</keyword>
<organism evidence="3 4">
    <name type="scientific">Lacticaseibacillus camelliae DSM 22697 = JCM 13995</name>
    <dbReference type="NCBI Taxonomy" id="1423730"/>
    <lineage>
        <taxon>Bacteria</taxon>
        <taxon>Bacillati</taxon>
        <taxon>Bacillota</taxon>
        <taxon>Bacilli</taxon>
        <taxon>Lactobacillales</taxon>
        <taxon>Lactobacillaceae</taxon>
        <taxon>Lacticaseibacillus</taxon>
    </lineage>
</organism>
<dbReference type="STRING" id="1423730.FC75_GL001267"/>
<dbReference type="PIRSF" id="PIRSF021438">
    <property type="entry name" value="DltD"/>
    <property type="match status" value="1"/>
</dbReference>
<dbReference type="Pfam" id="PF04914">
    <property type="entry name" value="DltD"/>
    <property type="match status" value="1"/>
</dbReference>
<proteinExistence type="inferred from homology"/>
<dbReference type="PANTHER" id="PTHR40039:SF1">
    <property type="entry name" value="PROTEIN DLTD"/>
    <property type="match status" value="1"/>
</dbReference>
<dbReference type="PANTHER" id="PTHR40039">
    <property type="entry name" value="PROTEIN DLTD"/>
    <property type="match status" value="1"/>
</dbReference>
<protein>
    <recommendedName>
        <fullName evidence="1">Protein DltD</fullName>
    </recommendedName>
</protein>